<keyword evidence="7" id="KW-0539">Nucleus</keyword>
<evidence type="ECO:0000256" key="3">
    <source>
        <dbReference type="ARBA" id="ARBA00023015"/>
    </source>
</evidence>
<keyword evidence="5" id="KW-0010">Activator</keyword>
<feature type="region of interest" description="Disordered" evidence="9">
    <location>
        <begin position="173"/>
        <end position="273"/>
    </location>
</feature>
<dbReference type="Proteomes" id="UP000827721">
    <property type="component" value="Unassembled WGS sequence"/>
</dbReference>
<evidence type="ECO:0000256" key="4">
    <source>
        <dbReference type="ARBA" id="ARBA00023125"/>
    </source>
</evidence>
<organism evidence="11 12">
    <name type="scientific">Xanthoceras sorbifolium</name>
    <dbReference type="NCBI Taxonomy" id="99658"/>
    <lineage>
        <taxon>Eukaryota</taxon>
        <taxon>Viridiplantae</taxon>
        <taxon>Streptophyta</taxon>
        <taxon>Embryophyta</taxon>
        <taxon>Tracheophyta</taxon>
        <taxon>Spermatophyta</taxon>
        <taxon>Magnoliopsida</taxon>
        <taxon>eudicotyledons</taxon>
        <taxon>Gunneridae</taxon>
        <taxon>Pentapetalae</taxon>
        <taxon>rosids</taxon>
        <taxon>malvids</taxon>
        <taxon>Sapindales</taxon>
        <taxon>Sapindaceae</taxon>
        <taxon>Xanthoceroideae</taxon>
        <taxon>Xanthoceras</taxon>
    </lineage>
</organism>
<dbReference type="PANTHER" id="PTHR31194:SF202">
    <property type="entry name" value="ETHYLENE-RESPONSIVE TRANSCRIPTION FACTOR ERF070"/>
    <property type="match status" value="1"/>
</dbReference>
<feature type="compositionally biased region" description="Low complexity" evidence="9">
    <location>
        <begin position="110"/>
        <end position="120"/>
    </location>
</feature>
<dbReference type="InterPro" id="IPR016177">
    <property type="entry name" value="DNA-bd_dom_sf"/>
</dbReference>
<evidence type="ECO:0000256" key="6">
    <source>
        <dbReference type="ARBA" id="ARBA00023163"/>
    </source>
</evidence>
<evidence type="ECO:0000313" key="11">
    <source>
        <dbReference type="EMBL" id="KAH7522843.1"/>
    </source>
</evidence>
<evidence type="ECO:0000256" key="2">
    <source>
        <dbReference type="ARBA" id="ARBA00022745"/>
    </source>
</evidence>
<keyword evidence="2" id="KW-0936">Ethylene signaling pathway</keyword>
<comment type="caution">
    <text evidence="11">The sequence shown here is derived from an EMBL/GenBank/DDBJ whole genome shotgun (WGS) entry which is preliminary data.</text>
</comment>
<proteinExistence type="inferred from homology"/>
<evidence type="ECO:0000256" key="1">
    <source>
        <dbReference type="ARBA" id="ARBA00004123"/>
    </source>
</evidence>
<dbReference type="SUPFAM" id="SSF54171">
    <property type="entry name" value="DNA-binding domain"/>
    <property type="match status" value="1"/>
</dbReference>
<evidence type="ECO:0000259" key="10">
    <source>
        <dbReference type="PROSITE" id="PS51032"/>
    </source>
</evidence>
<dbReference type="InterPro" id="IPR050913">
    <property type="entry name" value="AP2/ERF_ERF"/>
</dbReference>
<evidence type="ECO:0000256" key="7">
    <source>
        <dbReference type="ARBA" id="ARBA00023242"/>
    </source>
</evidence>
<feature type="compositionally biased region" description="Polar residues" evidence="9">
    <location>
        <begin position="205"/>
        <end position="220"/>
    </location>
</feature>
<accession>A0ABQ8GYQ1</accession>
<dbReference type="CDD" id="cd00018">
    <property type="entry name" value="AP2"/>
    <property type="match status" value="1"/>
</dbReference>
<keyword evidence="4" id="KW-0238">DNA-binding</keyword>
<dbReference type="InterPro" id="IPR036955">
    <property type="entry name" value="AP2/ERF_dom_sf"/>
</dbReference>
<sequence>MDPYQQRESYLCPVKYTKHRSFTRKFTKPKKDDRTRVVRISFTDNDATDSSSDEEGELFSRQRVKHYVNEISIEPSPSSSAASASVISGNRKRTAAEAASCRRPLKVSPKTAAGAAATNGKKFRGVRQRPWGKWAAEIRDPARRVRLWLGTYDTAEEAARVYDKAAITLRGPDALTNFSKPPEEIETPKIDVSVSGYESGDESQSHNLSSPTSVLNYRNHLSSSSEETVLEETEPEAKPSKPVQENTAVTVTAPVTKVETSSNSSSSSSDDSLAVTDYLPLDLPFLDEFFNNIPTPGLSFLDQNDTIFQENNNVWSEDLSDMFLDPVLDPVPEDFICSSPPPPPPSCQEDDYFQDIGDLFFSDPIVGL</sequence>
<dbReference type="Gene3D" id="3.30.730.10">
    <property type="entry name" value="AP2/ERF domain"/>
    <property type="match status" value="1"/>
</dbReference>
<feature type="domain" description="AP2/ERF" evidence="10">
    <location>
        <begin position="122"/>
        <end position="179"/>
    </location>
</feature>
<keyword evidence="3" id="KW-0805">Transcription regulation</keyword>
<dbReference type="Pfam" id="PF00847">
    <property type="entry name" value="AP2"/>
    <property type="match status" value="1"/>
</dbReference>
<comment type="similarity">
    <text evidence="8">Belongs to the AP2/ERF transcription factor family. ERF subfamily.</text>
</comment>
<feature type="region of interest" description="Disordered" evidence="9">
    <location>
        <begin position="95"/>
        <end position="121"/>
    </location>
</feature>
<dbReference type="SMART" id="SM00380">
    <property type="entry name" value="AP2"/>
    <property type="match status" value="1"/>
</dbReference>
<dbReference type="PANTHER" id="PTHR31194">
    <property type="entry name" value="SHN SHINE , DNA BINDING / TRANSCRIPTION FACTOR"/>
    <property type="match status" value="1"/>
</dbReference>
<feature type="compositionally biased region" description="Low complexity" evidence="9">
    <location>
        <begin position="247"/>
        <end position="272"/>
    </location>
</feature>
<evidence type="ECO:0000256" key="8">
    <source>
        <dbReference type="ARBA" id="ARBA00024343"/>
    </source>
</evidence>
<gene>
    <name evidence="11" type="ORF">JRO89_XSUnG0097700</name>
</gene>
<keyword evidence="12" id="KW-1185">Reference proteome</keyword>
<comment type="subcellular location">
    <subcellularLocation>
        <location evidence="1">Nucleus</location>
    </subcellularLocation>
</comment>
<dbReference type="PROSITE" id="PS51032">
    <property type="entry name" value="AP2_ERF"/>
    <property type="match status" value="1"/>
</dbReference>
<evidence type="ECO:0000256" key="9">
    <source>
        <dbReference type="SAM" id="MobiDB-lite"/>
    </source>
</evidence>
<dbReference type="InterPro" id="IPR001471">
    <property type="entry name" value="AP2/ERF_dom"/>
</dbReference>
<dbReference type="PRINTS" id="PR00367">
    <property type="entry name" value="ETHRSPELEMNT"/>
</dbReference>
<keyword evidence="6" id="KW-0804">Transcription</keyword>
<reference evidence="11 12" key="1">
    <citation type="submission" date="2021-02" db="EMBL/GenBank/DDBJ databases">
        <title>Plant Genome Project.</title>
        <authorList>
            <person name="Zhang R.-G."/>
        </authorList>
    </citation>
    <scope>NUCLEOTIDE SEQUENCE [LARGE SCALE GENOMIC DNA]</scope>
    <source>
        <tissue evidence="11">Leaves</tissue>
    </source>
</reference>
<dbReference type="EMBL" id="JAFEMO010000219">
    <property type="protein sequence ID" value="KAH7522843.1"/>
    <property type="molecule type" value="Genomic_DNA"/>
</dbReference>
<evidence type="ECO:0000313" key="12">
    <source>
        <dbReference type="Proteomes" id="UP000827721"/>
    </source>
</evidence>
<evidence type="ECO:0000256" key="5">
    <source>
        <dbReference type="ARBA" id="ARBA00023159"/>
    </source>
</evidence>
<protein>
    <recommendedName>
        <fullName evidence="10">AP2/ERF domain-containing protein</fullName>
    </recommendedName>
</protein>
<name>A0ABQ8GYQ1_9ROSI</name>